<keyword evidence="4" id="KW-0805">Transcription regulation</keyword>
<keyword evidence="5" id="KW-0804">Transcription</keyword>
<feature type="compositionally biased region" description="Basic and acidic residues" evidence="7">
    <location>
        <begin position="322"/>
        <end position="331"/>
    </location>
</feature>
<dbReference type="Proteomes" id="UP000825935">
    <property type="component" value="Chromosome 7"/>
</dbReference>
<organism evidence="9 10">
    <name type="scientific">Ceratopteris richardii</name>
    <name type="common">Triangle waterfern</name>
    <dbReference type="NCBI Taxonomy" id="49495"/>
    <lineage>
        <taxon>Eukaryota</taxon>
        <taxon>Viridiplantae</taxon>
        <taxon>Streptophyta</taxon>
        <taxon>Embryophyta</taxon>
        <taxon>Tracheophyta</taxon>
        <taxon>Polypodiopsida</taxon>
        <taxon>Polypodiidae</taxon>
        <taxon>Polypodiales</taxon>
        <taxon>Pteridineae</taxon>
        <taxon>Pteridaceae</taxon>
        <taxon>Parkerioideae</taxon>
        <taxon>Ceratopteris</taxon>
    </lineage>
</organism>
<dbReference type="PROSITE" id="PS50158">
    <property type="entry name" value="ZF_CCHC"/>
    <property type="match status" value="1"/>
</dbReference>
<dbReference type="GO" id="GO:0003676">
    <property type="term" value="F:nucleic acid binding"/>
    <property type="evidence" value="ECO:0007669"/>
    <property type="project" value="InterPro"/>
</dbReference>
<dbReference type="OMA" id="KLAYSEQ"/>
<evidence type="ECO:0000256" key="4">
    <source>
        <dbReference type="ARBA" id="ARBA00023015"/>
    </source>
</evidence>
<dbReference type="InterPro" id="IPR013083">
    <property type="entry name" value="Znf_RING/FYVE/PHD"/>
</dbReference>
<protein>
    <recommendedName>
        <fullName evidence="8">CCHC-type domain-containing protein</fullName>
    </recommendedName>
</protein>
<evidence type="ECO:0000256" key="1">
    <source>
        <dbReference type="ARBA" id="ARBA00022723"/>
    </source>
</evidence>
<comment type="caution">
    <text evidence="9">The sequence shown here is derived from an EMBL/GenBank/DDBJ whole genome shotgun (WGS) entry which is preliminary data.</text>
</comment>
<evidence type="ECO:0000256" key="6">
    <source>
        <dbReference type="PROSITE-ProRule" id="PRU00047"/>
    </source>
</evidence>
<dbReference type="InterPro" id="IPR049914">
    <property type="entry name" value="PHD1-3/5-6"/>
</dbReference>
<keyword evidence="2 6" id="KW-0863">Zinc-finger</keyword>
<dbReference type="SUPFAM" id="SSF57903">
    <property type="entry name" value="FYVE/PHD zinc finger"/>
    <property type="match status" value="1"/>
</dbReference>
<feature type="compositionally biased region" description="Basic and acidic residues" evidence="7">
    <location>
        <begin position="299"/>
        <end position="313"/>
    </location>
</feature>
<evidence type="ECO:0000256" key="3">
    <source>
        <dbReference type="ARBA" id="ARBA00022833"/>
    </source>
</evidence>
<reference evidence="9" key="1">
    <citation type="submission" date="2021-08" db="EMBL/GenBank/DDBJ databases">
        <title>WGS assembly of Ceratopteris richardii.</title>
        <authorList>
            <person name="Marchant D.B."/>
            <person name="Chen G."/>
            <person name="Jenkins J."/>
            <person name="Shu S."/>
            <person name="Leebens-Mack J."/>
            <person name="Grimwood J."/>
            <person name="Schmutz J."/>
            <person name="Soltis P."/>
            <person name="Soltis D."/>
            <person name="Chen Z.-H."/>
        </authorList>
    </citation>
    <scope>NUCLEOTIDE SEQUENCE</scope>
    <source>
        <strain evidence="9">Whitten #5841</strain>
        <tissue evidence="9">Leaf</tissue>
    </source>
</reference>
<evidence type="ECO:0000313" key="9">
    <source>
        <dbReference type="EMBL" id="KAH7432184.1"/>
    </source>
</evidence>
<feature type="region of interest" description="Disordered" evidence="7">
    <location>
        <begin position="242"/>
        <end position="268"/>
    </location>
</feature>
<evidence type="ECO:0000256" key="2">
    <source>
        <dbReference type="ARBA" id="ARBA00022771"/>
    </source>
</evidence>
<dbReference type="InterPro" id="IPR011011">
    <property type="entry name" value="Znf_FYVE_PHD"/>
</dbReference>
<dbReference type="EMBL" id="CM035412">
    <property type="protein sequence ID" value="KAH7432187.1"/>
    <property type="molecule type" value="Genomic_DNA"/>
</dbReference>
<dbReference type="EMBL" id="CM035412">
    <property type="protein sequence ID" value="KAH7432184.1"/>
    <property type="molecule type" value="Genomic_DNA"/>
</dbReference>
<feature type="domain" description="CCHC-type" evidence="8">
    <location>
        <begin position="348"/>
        <end position="361"/>
    </location>
</feature>
<evidence type="ECO:0000256" key="5">
    <source>
        <dbReference type="ARBA" id="ARBA00023163"/>
    </source>
</evidence>
<proteinExistence type="predicted"/>
<dbReference type="PANTHER" id="PTHR33304">
    <property type="match status" value="1"/>
</dbReference>
<dbReference type="PANTHER" id="PTHR33304:SF9">
    <property type="entry name" value="RING_FYVE_PHD ZINC FINGER SUPERFAMILY PROTEIN"/>
    <property type="match status" value="1"/>
</dbReference>
<evidence type="ECO:0000259" key="8">
    <source>
        <dbReference type="PROSITE" id="PS50158"/>
    </source>
</evidence>
<keyword evidence="1" id="KW-0479">Metal-binding</keyword>
<sequence length="725" mass="80560">MECEEVQICDICGDAGYEDELAICVRCNEAAEHIYCMSTKLESVPLHWVCESCEMQEKASAKKKFISSMRPSADPKQTKFGADLSSCSAVNETKDKVLIGVQARLYNVSKALEKPTILSKGTSRVNTCPSKSRSGAVKSAVLSPRLESSCLYKPVIASKGEGIVNTSESNVIKANKALADKPLLDSKHVFSRSLSSNSRTDELTFLLPSKPKTLSRSKSAIVQRTTNWHDGLKNKSFGRHMNLIGGTKEQDDSHPTPAKHNNPLESPSHMVERFKTFVKPKLHIQAGEGKNKQYNTGEGKNKQYDTGEGKNKQYDWSTKASESPKHFGKTSDSEQNAYAHYSKDIHHCYKCNEFGHVATVCNSPVSSSPKLCRMEEKSLVRFDNLIPAKDTASDTCMAEKTSNSPKRTFPSKWNGSESVCKAPMKDAHNLGKQAPITLDITTGNNFQPSPGNVNDLRSFTVNFETNSDRCKEVDKEIGIQAKEGLFALKTLEMNTDASPKAYDSRTKAVTEHVQMHSLKSQTRGPCTSRGDTASQCVQNIDAIKGKHTCWLNNSVEIVSGEPDSAAAGMLSGTRREDLPEPCIEVLWSGCFKVLRAHPFLYNGMQAHASSKADPRVSEAVRNLPFELNLEELKRGVETDTWPRSLQDRSPTVNNIGVYFFPVDMECHDTWYKPLLDHLTANDLALRTKIDLFQLLIFPSQLLPDADQCWEDRQYLWGVIRSGTLR</sequence>
<dbReference type="GO" id="GO:0008270">
    <property type="term" value="F:zinc ion binding"/>
    <property type="evidence" value="ECO:0007669"/>
    <property type="project" value="UniProtKB-KW"/>
</dbReference>
<dbReference type="InterPro" id="IPR056280">
    <property type="entry name" value="AIPP2-like_SPOC"/>
</dbReference>
<accession>A0A8T2UFU7</accession>
<keyword evidence="3" id="KW-0862">Zinc</keyword>
<feature type="region of interest" description="Disordered" evidence="7">
    <location>
        <begin position="281"/>
        <end position="331"/>
    </location>
</feature>
<gene>
    <name evidence="9" type="ORF">KP509_07G012300</name>
</gene>
<keyword evidence="10" id="KW-1185">Reference proteome</keyword>
<evidence type="ECO:0000313" key="10">
    <source>
        <dbReference type="Proteomes" id="UP000825935"/>
    </source>
</evidence>
<dbReference type="OrthoDB" id="1932206at2759"/>
<dbReference type="GO" id="GO:0140566">
    <property type="term" value="F:histone reader activity"/>
    <property type="evidence" value="ECO:0007669"/>
    <property type="project" value="InterPro"/>
</dbReference>
<name>A0A8T2UFU7_CERRI</name>
<evidence type="ECO:0000256" key="7">
    <source>
        <dbReference type="SAM" id="MobiDB-lite"/>
    </source>
</evidence>
<dbReference type="AlphaFoldDB" id="A0A8T2UFU7"/>
<dbReference type="GO" id="GO:0034244">
    <property type="term" value="P:negative regulation of transcription elongation by RNA polymerase II"/>
    <property type="evidence" value="ECO:0007669"/>
    <property type="project" value="InterPro"/>
</dbReference>
<dbReference type="InterPro" id="IPR001878">
    <property type="entry name" value="Znf_CCHC"/>
</dbReference>
<dbReference type="Gene3D" id="3.30.40.10">
    <property type="entry name" value="Zinc/RING finger domain, C3HC4 (zinc finger)"/>
    <property type="match status" value="1"/>
</dbReference>
<dbReference type="Pfam" id="PF23121">
    <property type="entry name" value="SPOC_AIPP2"/>
    <property type="match status" value="1"/>
</dbReference>